<dbReference type="SUPFAM" id="SSF52540">
    <property type="entry name" value="P-loop containing nucleoside triphosphate hydrolases"/>
    <property type="match status" value="1"/>
</dbReference>
<reference evidence="2 3" key="1">
    <citation type="submission" date="2019-09" db="EMBL/GenBank/DDBJ databases">
        <authorList>
            <person name="Leyn A S."/>
        </authorList>
    </citation>
    <scope>NUCLEOTIDE SEQUENCE [LARGE SCALE GENOMIC DNA]</scope>
    <source>
        <strain evidence="2">AA231_1</strain>
    </source>
</reference>
<dbReference type="InterPro" id="IPR019734">
    <property type="entry name" value="TPR_rpt"/>
</dbReference>
<evidence type="ECO:0000313" key="3">
    <source>
        <dbReference type="Proteomes" id="UP000399805"/>
    </source>
</evidence>
<keyword evidence="1" id="KW-0472">Membrane</keyword>
<dbReference type="PANTHER" id="PTHR46082">
    <property type="entry name" value="ATP/GTP-BINDING PROTEIN-RELATED"/>
    <property type="match status" value="1"/>
</dbReference>
<dbReference type="PANTHER" id="PTHR46082:SF6">
    <property type="entry name" value="AAA+ ATPASE DOMAIN-CONTAINING PROTEIN-RELATED"/>
    <property type="match status" value="1"/>
</dbReference>
<proteinExistence type="predicted"/>
<accession>A0A6I8LR72</accession>
<dbReference type="PRINTS" id="PR00381">
    <property type="entry name" value="KINESINLIGHT"/>
</dbReference>
<dbReference type="Pfam" id="PF13374">
    <property type="entry name" value="TPR_10"/>
    <property type="match status" value="1"/>
</dbReference>
<keyword evidence="1" id="KW-1133">Transmembrane helix</keyword>
<dbReference type="SUPFAM" id="SSF48452">
    <property type="entry name" value="TPR-like"/>
    <property type="match status" value="4"/>
</dbReference>
<feature type="transmembrane region" description="Helical" evidence="1">
    <location>
        <begin position="9"/>
        <end position="30"/>
    </location>
</feature>
<organism evidence="2 3">
    <name type="scientific">Amycolatopsis camponoti</name>
    <dbReference type="NCBI Taxonomy" id="2606593"/>
    <lineage>
        <taxon>Bacteria</taxon>
        <taxon>Bacillati</taxon>
        <taxon>Actinomycetota</taxon>
        <taxon>Actinomycetes</taxon>
        <taxon>Pseudonocardiales</taxon>
        <taxon>Pseudonocardiaceae</taxon>
        <taxon>Amycolatopsis</taxon>
    </lineage>
</organism>
<dbReference type="GO" id="GO:0043531">
    <property type="term" value="F:ADP binding"/>
    <property type="evidence" value="ECO:0007669"/>
    <property type="project" value="InterPro"/>
</dbReference>
<dbReference type="Gene3D" id="1.25.40.10">
    <property type="entry name" value="Tetratricopeptide repeat domain"/>
    <property type="match status" value="3"/>
</dbReference>
<dbReference type="EMBL" id="CABVGP010000002">
    <property type="protein sequence ID" value="VVJ19602.1"/>
    <property type="molecule type" value="Genomic_DNA"/>
</dbReference>
<dbReference type="InterPro" id="IPR011990">
    <property type="entry name" value="TPR-like_helical_dom_sf"/>
</dbReference>
<keyword evidence="3" id="KW-1185">Reference proteome</keyword>
<evidence type="ECO:0000313" key="2">
    <source>
        <dbReference type="EMBL" id="VVJ19602.1"/>
    </source>
</evidence>
<evidence type="ECO:0000256" key="1">
    <source>
        <dbReference type="SAM" id="Phobius"/>
    </source>
</evidence>
<dbReference type="Gene3D" id="3.40.50.300">
    <property type="entry name" value="P-loop containing nucleotide triphosphate hydrolases"/>
    <property type="match status" value="1"/>
</dbReference>
<sequence>MGGVEVRGGVWLAVSTVLVAVLAALVGNIATNTVVLPSGWSVVVWAAVVVLTVVSVVLAVRAHQTGQRRQLTDPAATGMSVRAGERSVAAAGDVGAAATGDNSFAVNVTAEHVLPAQAYAPMEVVSVPRGLTNLPPRPDLFVGRSEVLQHLDPTTTACVVVQGLGGIGKSTLAAHWAATRRPPFTLVWWITADTPAGVDTGLAELAAALQPGLATLLPAEALQQRAVQWLGSHSGWLVVLDNVTDPTHIAGLVGQVRTGRFLITSRRGTGWHGIATPITLGVLDPAEAKQLLVSILTHDPARAINHVGAEQVCAVVGYLPLAIEQIGAYCAETAITPTAYLDLLAQYPASMLAATTQSPSSVGASERSVAQVWRITLDHLVHLDPLTGQILRILAWWAPTDIPRTLLDELADPPKLLHAVGLLATYSMITLDEHAISVHRLVQTLARTPDPTDSPDPHRRTDHITQARDHAATFLNDALPDHEDPRTWPQWRRLLPHIDALTRHATLDTITTADLLNEAATFLADQGNLIQARAYFHRAYTSRERILGSDHPDTLAARSNLATAYVAAGDLGRAISLHRQILADRERVLGAKHPHTQRSRDRLANAYGVAGDLGRAIPLYQQTLADNEEMLGALAPDTISSRDYLAGAYRAAGDLDQAISLYQQALADSERTLGVDHVDTQSTRINLAKTYEAAGDLSQAIPLLQQTVADQERVLGADHPQTLNSRNNLATAYEAAGDLSQAIPLHQQTLADRERVLGVDHPDTLSTRNNLAYAYQAAGDLGQAVSHYQQTLADRERVLGVDHPATLDSRNNLAGAYEAAGDLDQAIPLFERTLADRERVLGVDHPDTLNSRNNLAYAYQAAGDLGRAIPLFEQTLADIERTLGADNPNSPNSRNNLACAYQAAGDLDQAIPLYEQALVDSERLLGVEHSLTETIRAKLSAAVGSSDIEPFG</sequence>
<protein>
    <submittedName>
        <fullName evidence="2">ATP/GTP-binding protein</fullName>
    </submittedName>
</protein>
<keyword evidence="1" id="KW-0812">Transmembrane</keyword>
<gene>
    <name evidence="2" type="ORF">AA23TX_04623</name>
</gene>
<dbReference type="Proteomes" id="UP000399805">
    <property type="component" value="Unassembled WGS sequence"/>
</dbReference>
<dbReference type="SMART" id="SM00028">
    <property type="entry name" value="TPR"/>
    <property type="match status" value="8"/>
</dbReference>
<dbReference type="InterPro" id="IPR027417">
    <property type="entry name" value="P-loop_NTPase"/>
</dbReference>
<dbReference type="Pfam" id="PF13424">
    <property type="entry name" value="TPR_12"/>
    <property type="match status" value="4"/>
</dbReference>
<name>A0A6I8LR72_9PSEU</name>
<dbReference type="AlphaFoldDB" id="A0A6I8LR72"/>
<feature type="transmembrane region" description="Helical" evidence="1">
    <location>
        <begin position="42"/>
        <end position="60"/>
    </location>
</feature>
<dbReference type="InterPro" id="IPR053137">
    <property type="entry name" value="NLR-like"/>
</dbReference>
<dbReference type="Pfam" id="PF13176">
    <property type="entry name" value="TPR_7"/>
    <property type="match status" value="1"/>
</dbReference>